<feature type="transmembrane region" description="Helical" evidence="1">
    <location>
        <begin position="143"/>
        <end position="164"/>
    </location>
</feature>
<keyword evidence="1" id="KW-1133">Transmembrane helix</keyword>
<name>A0AAJ0I9I7_9PEZI</name>
<gene>
    <name evidence="2" type="ORF">B0T23DRAFT_376476</name>
</gene>
<comment type="caution">
    <text evidence="2">The sequence shown here is derived from an EMBL/GenBank/DDBJ whole genome shotgun (WGS) entry which is preliminary data.</text>
</comment>
<protein>
    <submittedName>
        <fullName evidence="2">Uncharacterized protein</fullName>
    </submittedName>
</protein>
<organism evidence="2 3">
    <name type="scientific">Neurospora hispaniola</name>
    <dbReference type="NCBI Taxonomy" id="588809"/>
    <lineage>
        <taxon>Eukaryota</taxon>
        <taxon>Fungi</taxon>
        <taxon>Dikarya</taxon>
        <taxon>Ascomycota</taxon>
        <taxon>Pezizomycotina</taxon>
        <taxon>Sordariomycetes</taxon>
        <taxon>Sordariomycetidae</taxon>
        <taxon>Sordariales</taxon>
        <taxon>Sordariaceae</taxon>
        <taxon>Neurospora</taxon>
    </lineage>
</organism>
<sequence>MLHVDSMNSGSTSAAGGRSHAQWLLCMNTNQGVSHAVGLNLDVSNVRVPEPAFSIVPCPKVWDSSPDRSSNPAKFRAGSGLPRTRNLTCFADVIRHPTPPHFASSKSRPLLYSKPAVFFRVTLSLPPTHILQTERDRRVAWRLLMTWFGALVKFWTAAYLYVLFDSSNSDEKYYSSDRDDMGAHRCSGLTIGTYK</sequence>
<dbReference type="GeneID" id="87874580"/>
<evidence type="ECO:0000256" key="1">
    <source>
        <dbReference type="SAM" id="Phobius"/>
    </source>
</evidence>
<dbReference type="Proteomes" id="UP001285908">
    <property type="component" value="Unassembled WGS sequence"/>
</dbReference>
<evidence type="ECO:0000313" key="2">
    <source>
        <dbReference type="EMBL" id="KAK3494394.1"/>
    </source>
</evidence>
<evidence type="ECO:0000313" key="3">
    <source>
        <dbReference type="Proteomes" id="UP001285908"/>
    </source>
</evidence>
<accession>A0AAJ0I9I7</accession>
<dbReference type="AlphaFoldDB" id="A0AAJ0I9I7"/>
<keyword evidence="1" id="KW-0812">Transmembrane</keyword>
<reference evidence="2 3" key="1">
    <citation type="journal article" date="2023" name="Mol. Phylogenet. Evol.">
        <title>Genome-scale phylogeny and comparative genomics of the fungal order Sordariales.</title>
        <authorList>
            <person name="Hensen N."/>
            <person name="Bonometti L."/>
            <person name="Westerberg I."/>
            <person name="Brannstrom I.O."/>
            <person name="Guillou S."/>
            <person name="Cros-Aarteil S."/>
            <person name="Calhoun S."/>
            <person name="Haridas S."/>
            <person name="Kuo A."/>
            <person name="Mondo S."/>
            <person name="Pangilinan J."/>
            <person name="Riley R."/>
            <person name="LaButti K."/>
            <person name="Andreopoulos B."/>
            <person name="Lipzen A."/>
            <person name="Chen C."/>
            <person name="Yan M."/>
            <person name="Daum C."/>
            <person name="Ng V."/>
            <person name="Clum A."/>
            <person name="Steindorff A."/>
            <person name="Ohm R.A."/>
            <person name="Martin F."/>
            <person name="Silar P."/>
            <person name="Natvig D.O."/>
            <person name="Lalanne C."/>
            <person name="Gautier V."/>
            <person name="Ament-Velasquez S.L."/>
            <person name="Kruys A."/>
            <person name="Hutchinson M.I."/>
            <person name="Powell A.J."/>
            <person name="Barry K."/>
            <person name="Miller A.N."/>
            <person name="Grigoriev I.V."/>
            <person name="Debuchy R."/>
            <person name="Gladieux P."/>
            <person name="Hiltunen Thoren M."/>
            <person name="Johannesson H."/>
        </authorList>
    </citation>
    <scope>NUCLEOTIDE SEQUENCE [LARGE SCALE GENOMIC DNA]</scope>
    <source>
        <strain evidence="2 3">FGSC 10403</strain>
    </source>
</reference>
<dbReference type="EMBL" id="JAULSX010000003">
    <property type="protein sequence ID" value="KAK3494394.1"/>
    <property type="molecule type" value="Genomic_DNA"/>
</dbReference>
<dbReference type="RefSeq" id="XP_062693823.1">
    <property type="nucleotide sequence ID" value="XM_062836958.1"/>
</dbReference>
<keyword evidence="3" id="KW-1185">Reference proteome</keyword>
<proteinExistence type="predicted"/>
<keyword evidence="1" id="KW-0472">Membrane</keyword>